<dbReference type="Gene3D" id="2.60.40.1760">
    <property type="entry name" value="glycosyl hydrolase (family 31)"/>
    <property type="match status" value="1"/>
</dbReference>
<name>A0A4R8DRI7_9BACT</name>
<dbReference type="OrthoDB" id="176168at2"/>
<accession>A0A4R8DRI7</accession>
<sequence length="814" mass="90348">MKRPTLSGLLLLLLTYASAQTPVAVGPVSSVSVDNQTVRVSTSNARAEISAYGPGIIRVRVVPGNTLGPYFSYAVTGTPETTRVKVTSSGADVRIVTDSLQVCVSKQPFAVTFLTPSGDTINTDEPGLGTSWIGSDITTYKHLQEGERFVGLGEKTGDLDRRGSGYTNWNRDVYGYQVTEDPLYSSIPFYIGIHHALTYGIFFDNSYETRFNFGASNNRFSSFGARGGEMSYYFIYHTGVPGILRDYTYLTGRMPLPPLWSLGYQQNRYSYFPDTEVIRIAQTLREKRIPSDGVTLDILYMDAYKLFTWNKERFPDPAGMIHRLHDLRFHLTTIVDPGIKVEKGYAAYESGLSSGVFLRYPDGTNYTAKVWPGWCHFPDFTSSKGRSWWSSQIKGLSDQGIEGIWNDMNEISTWGQQVPDNVLYDFDGHPTTTLQGHNVYALEMVRSSYDGASASGKRPFILTRSGFAGLQRYSAIWTGDNRSEENHFFTGVRMLASLGLSGVAFTGMDVGGFTGNPTPNLFARWMETGAFIPYYRNHTALNTRSSEPWTYGEDVLDISRNYVGLRYRLLPYLYSTFYTASQDGVPVLRSLAIDWPFDGQVYSPAYENQYLFGPSLLVAPVGADAAFASVYLPSGRWYSLYTDSVLSGSFVTPLALDRLPVYVRGGAIIPMQSLVQSTSEAPSDTLWIHVYNGPAPGAFTYYEDDGATFAYRNGAFYKREIRFDPAARTITLDAPEGSLASKFRYMQLVLHGFGGLQQIIADGTALVARDTTYAILPPTARVNAQADDAPPAPEFCRVKVVTIGNDHRQIKLGY</sequence>
<feature type="domain" description="Glycoside hydrolase family 31 TIM barrel" evidence="6">
    <location>
        <begin position="255"/>
        <end position="575"/>
    </location>
</feature>
<dbReference type="Pfam" id="PF21365">
    <property type="entry name" value="Glyco_hydro_31_3rd"/>
    <property type="match status" value="1"/>
</dbReference>
<dbReference type="SUPFAM" id="SSF51445">
    <property type="entry name" value="(Trans)glycosidases"/>
    <property type="match status" value="1"/>
</dbReference>
<evidence type="ECO:0000256" key="2">
    <source>
        <dbReference type="ARBA" id="ARBA00022801"/>
    </source>
</evidence>
<evidence type="ECO:0000259" key="9">
    <source>
        <dbReference type="Pfam" id="PF21365"/>
    </source>
</evidence>
<dbReference type="Pfam" id="PF01055">
    <property type="entry name" value="Glyco_hydro_31_2nd"/>
    <property type="match status" value="1"/>
</dbReference>
<evidence type="ECO:0000256" key="5">
    <source>
        <dbReference type="SAM" id="SignalP"/>
    </source>
</evidence>
<comment type="caution">
    <text evidence="10">The sequence shown here is derived from an EMBL/GenBank/DDBJ whole genome shotgun (WGS) entry which is preliminary data.</text>
</comment>
<evidence type="ECO:0000256" key="4">
    <source>
        <dbReference type="RuleBase" id="RU361185"/>
    </source>
</evidence>
<dbReference type="Pfam" id="PF13802">
    <property type="entry name" value="Gal_mutarotas_2"/>
    <property type="match status" value="1"/>
</dbReference>
<evidence type="ECO:0000259" key="7">
    <source>
        <dbReference type="Pfam" id="PF13802"/>
    </source>
</evidence>
<proteinExistence type="inferred from homology"/>
<dbReference type="Pfam" id="PF17137">
    <property type="entry name" value="DUF5110"/>
    <property type="match status" value="1"/>
</dbReference>
<dbReference type="Gene3D" id="2.60.40.1180">
    <property type="entry name" value="Golgi alpha-mannosidase II"/>
    <property type="match status" value="2"/>
</dbReference>
<keyword evidence="2 4" id="KW-0378">Hydrolase</keyword>
<reference evidence="10 11" key="1">
    <citation type="submission" date="2019-03" db="EMBL/GenBank/DDBJ databases">
        <title>Genomic Encyclopedia of Type Strains, Phase IV (KMG-IV): sequencing the most valuable type-strain genomes for metagenomic binning, comparative biology and taxonomic classification.</title>
        <authorList>
            <person name="Goeker M."/>
        </authorList>
    </citation>
    <scope>NUCLEOTIDE SEQUENCE [LARGE SCALE GENOMIC DNA]</scope>
    <source>
        <strain evidence="10 11">DSM 100059</strain>
    </source>
</reference>
<dbReference type="GO" id="GO:0030246">
    <property type="term" value="F:carbohydrate binding"/>
    <property type="evidence" value="ECO:0007669"/>
    <property type="project" value="InterPro"/>
</dbReference>
<dbReference type="InterPro" id="IPR017853">
    <property type="entry name" value="GH"/>
</dbReference>
<dbReference type="InterPro" id="IPR011013">
    <property type="entry name" value="Gal_mutarotase_sf_dom"/>
</dbReference>
<dbReference type="CDD" id="cd06604">
    <property type="entry name" value="GH31_glucosidase_II_MalA"/>
    <property type="match status" value="1"/>
</dbReference>
<dbReference type="RefSeq" id="WP_133992824.1">
    <property type="nucleotide sequence ID" value="NZ_SODV01000001.1"/>
</dbReference>
<organism evidence="10 11">
    <name type="scientific">Dinghuibacter silviterrae</name>
    <dbReference type="NCBI Taxonomy" id="1539049"/>
    <lineage>
        <taxon>Bacteria</taxon>
        <taxon>Pseudomonadati</taxon>
        <taxon>Bacteroidota</taxon>
        <taxon>Chitinophagia</taxon>
        <taxon>Chitinophagales</taxon>
        <taxon>Chitinophagaceae</taxon>
        <taxon>Dinghuibacter</taxon>
    </lineage>
</organism>
<dbReference type="Proteomes" id="UP000294498">
    <property type="component" value="Unassembled WGS sequence"/>
</dbReference>
<dbReference type="InterPro" id="IPR000322">
    <property type="entry name" value="Glyco_hydro_31_TIM"/>
</dbReference>
<dbReference type="EMBL" id="SODV01000001">
    <property type="protein sequence ID" value="TDX00814.1"/>
    <property type="molecule type" value="Genomic_DNA"/>
</dbReference>
<protein>
    <submittedName>
        <fullName evidence="10">Alpha-glucosidase</fullName>
    </submittedName>
</protein>
<dbReference type="Gene3D" id="3.20.20.80">
    <property type="entry name" value="Glycosidases"/>
    <property type="match status" value="1"/>
</dbReference>
<gene>
    <name evidence="10" type="ORF">EDB95_1843</name>
</gene>
<feature type="chain" id="PRO_5020200805" evidence="5">
    <location>
        <begin position="20"/>
        <end position="814"/>
    </location>
</feature>
<dbReference type="InterPro" id="IPR033403">
    <property type="entry name" value="DUF5110"/>
</dbReference>
<evidence type="ECO:0000313" key="11">
    <source>
        <dbReference type="Proteomes" id="UP000294498"/>
    </source>
</evidence>
<dbReference type="AlphaFoldDB" id="A0A4R8DRI7"/>
<comment type="similarity">
    <text evidence="1 4">Belongs to the glycosyl hydrolase 31 family.</text>
</comment>
<dbReference type="SUPFAM" id="SSF74650">
    <property type="entry name" value="Galactose mutarotase-like"/>
    <property type="match status" value="1"/>
</dbReference>
<feature type="domain" description="DUF5110" evidence="8">
    <location>
        <begin position="686"/>
        <end position="752"/>
    </location>
</feature>
<dbReference type="SUPFAM" id="SSF51011">
    <property type="entry name" value="Glycosyl hydrolase domain"/>
    <property type="match status" value="1"/>
</dbReference>
<evidence type="ECO:0000313" key="10">
    <source>
        <dbReference type="EMBL" id="TDX00814.1"/>
    </source>
</evidence>
<feature type="domain" description="Glycoside hydrolase family 31 N-terminal" evidence="7">
    <location>
        <begin position="47"/>
        <end position="211"/>
    </location>
</feature>
<keyword evidence="5" id="KW-0732">Signal</keyword>
<dbReference type="CDD" id="cd14752">
    <property type="entry name" value="GH31_N"/>
    <property type="match status" value="1"/>
</dbReference>
<evidence type="ECO:0000256" key="3">
    <source>
        <dbReference type="ARBA" id="ARBA00023295"/>
    </source>
</evidence>
<dbReference type="InterPro" id="IPR048395">
    <property type="entry name" value="Glyco_hydro_31_C"/>
</dbReference>
<feature type="signal peptide" evidence="5">
    <location>
        <begin position="1"/>
        <end position="19"/>
    </location>
</feature>
<dbReference type="InterPro" id="IPR030458">
    <property type="entry name" value="Glyco_hydro_31_AS"/>
</dbReference>
<dbReference type="PANTHER" id="PTHR22762:SF166">
    <property type="entry name" value="ALPHA-GLUCOSIDASE"/>
    <property type="match status" value="1"/>
</dbReference>
<feature type="domain" description="Glycosyl hydrolase family 31 C-terminal" evidence="9">
    <location>
        <begin position="584"/>
        <end position="669"/>
    </location>
</feature>
<evidence type="ECO:0000259" key="8">
    <source>
        <dbReference type="Pfam" id="PF17137"/>
    </source>
</evidence>
<evidence type="ECO:0000256" key="1">
    <source>
        <dbReference type="ARBA" id="ARBA00007806"/>
    </source>
</evidence>
<keyword evidence="11" id="KW-1185">Reference proteome</keyword>
<keyword evidence="3 4" id="KW-0326">Glycosidase</keyword>
<dbReference type="GO" id="GO:0005975">
    <property type="term" value="P:carbohydrate metabolic process"/>
    <property type="evidence" value="ECO:0007669"/>
    <property type="project" value="InterPro"/>
</dbReference>
<dbReference type="InterPro" id="IPR013780">
    <property type="entry name" value="Glyco_hydro_b"/>
</dbReference>
<dbReference type="PANTHER" id="PTHR22762">
    <property type="entry name" value="ALPHA-GLUCOSIDASE"/>
    <property type="match status" value="1"/>
</dbReference>
<dbReference type="PROSITE" id="PS00129">
    <property type="entry name" value="GLYCOSYL_HYDROL_F31_1"/>
    <property type="match status" value="1"/>
</dbReference>
<dbReference type="GO" id="GO:0004553">
    <property type="term" value="F:hydrolase activity, hydrolyzing O-glycosyl compounds"/>
    <property type="evidence" value="ECO:0007669"/>
    <property type="project" value="InterPro"/>
</dbReference>
<dbReference type="InterPro" id="IPR025887">
    <property type="entry name" value="Glyco_hydro_31_N_dom"/>
</dbReference>
<evidence type="ECO:0000259" key="6">
    <source>
        <dbReference type="Pfam" id="PF01055"/>
    </source>
</evidence>